<keyword evidence="12" id="KW-0238">DNA-binding</keyword>
<keyword evidence="8" id="KW-0863">Zinc-finger</keyword>
<dbReference type="GO" id="GO:0006289">
    <property type="term" value="P:nucleotide-excision repair"/>
    <property type="evidence" value="ECO:0007669"/>
    <property type="project" value="InterPro"/>
</dbReference>
<keyword evidence="17" id="KW-1185">Reference proteome</keyword>
<evidence type="ECO:0000256" key="3">
    <source>
        <dbReference type="ARBA" id="ARBA00022723"/>
    </source>
</evidence>
<dbReference type="Gene3D" id="3.40.50.300">
    <property type="entry name" value="P-loop containing nucleotide triphosphate hydrolases"/>
    <property type="match status" value="3"/>
</dbReference>
<dbReference type="InterPro" id="IPR041102">
    <property type="entry name" value="UvrA_inter"/>
</dbReference>
<keyword evidence="7" id="KW-0228">DNA excision</keyword>
<dbReference type="Gene3D" id="1.20.1580.10">
    <property type="entry name" value="ABC transporter ATPase like domain"/>
    <property type="match status" value="3"/>
</dbReference>
<keyword evidence="11" id="KW-0267">Excision nuclease</keyword>
<evidence type="ECO:0000256" key="4">
    <source>
        <dbReference type="ARBA" id="ARBA00022737"/>
    </source>
</evidence>
<dbReference type="PANTHER" id="PTHR43152">
    <property type="entry name" value="UVRABC SYSTEM PROTEIN A"/>
    <property type="match status" value="1"/>
</dbReference>
<dbReference type="GO" id="GO:0005524">
    <property type="term" value="F:ATP binding"/>
    <property type="evidence" value="ECO:0007669"/>
    <property type="project" value="UniProtKB-KW"/>
</dbReference>
<evidence type="ECO:0000313" key="16">
    <source>
        <dbReference type="EMBL" id="GFR80759.1"/>
    </source>
</evidence>
<evidence type="ECO:0000256" key="6">
    <source>
        <dbReference type="ARBA" id="ARBA00022763"/>
    </source>
</evidence>
<organism evidence="16 17">
    <name type="scientific">Elysia marginata</name>
    <dbReference type="NCBI Taxonomy" id="1093978"/>
    <lineage>
        <taxon>Eukaryota</taxon>
        <taxon>Metazoa</taxon>
        <taxon>Spiralia</taxon>
        <taxon>Lophotrochozoa</taxon>
        <taxon>Mollusca</taxon>
        <taxon>Gastropoda</taxon>
        <taxon>Heterobranchia</taxon>
        <taxon>Euthyneura</taxon>
        <taxon>Panpulmonata</taxon>
        <taxon>Sacoglossa</taxon>
        <taxon>Placobranchoidea</taxon>
        <taxon>Plakobranchidae</taxon>
        <taxon>Elysia</taxon>
    </lineage>
</organism>
<proteinExistence type="predicted"/>
<keyword evidence="9" id="KW-0862">Zinc</keyword>
<dbReference type="NCBIfam" id="TIGR00630">
    <property type="entry name" value="uvra"/>
    <property type="match status" value="1"/>
</dbReference>
<dbReference type="GO" id="GO:0005737">
    <property type="term" value="C:cytoplasm"/>
    <property type="evidence" value="ECO:0007669"/>
    <property type="project" value="UniProtKB-SubCell"/>
</dbReference>
<dbReference type="EMBL" id="BMAT01004790">
    <property type="protein sequence ID" value="GFR80759.1"/>
    <property type="molecule type" value="Genomic_DNA"/>
</dbReference>
<feature type="domain" description="UvrA DNA-binding" evidence="14">
    <location>
        <begin position="295"/>
        <end position="358"/>
    </location>
</feature>
<keyword evidence="3" id="KW-0479">Metal-binding</keyword>
<evidence type="ECO:0000256" key="7">
    <source>
        <dbReference type="ARBA" id="ARBA00022769"/>
    </source>
</evidence>
<sequence length="766" mass="86736">MHLDISQFSPKQHIIIKGADLHNLKDIDVVIPRNKLVVITGLSGSGKSTLAFDTLYAEGQRRYVESLSSYARQFMGKLNKPKVKYIKGIAPAIAIEQKVNTSSSRSTVGTLTEIYDYLKILFARVGRTYSPISGEEVKKHNTTDVLNYILGYPSKSKLLLLAPVYISKERTTKDILTIFSQQGFARIFYKGKVMRLDEVKEIKEDFYLVIDRIIVKQRDKDFENRLYDNIETAFYEGRGSCIIKEMEGENQAFFSNKFELDGLQFIEPNIHFFSFNNPYGVCPKCRGYGSTTGIDESLVIPDTSLSVYDGAIAPWKGTTLSKHRDELVRNAYRFDFPIHRPWFKLTEKEKELVWKGNSYFLGISNFFEKLEEKIYKIQNRVMLSRYYGRAICKTCKGKRLRQEVNYVKIGGKSITDLVNIPLSDLMSFFKTIKLMDYEHKIAKRVLREINSRLDFLMKTGLGYLTLNRQSNTLSGGEYQRINLATSLGSSLVGSMYIIDEPSIGLHPKDTLSLISVLKSLRDLGNTVIVVEHDEDIIRMADEIIDIGPFAGTNGGQLVGFGTLKDIVGMETPTAHFLNGKKTIPIPQHRRKTDSFVKVFGARANNLKNINVKFPLDCLVVVSGISGSGKSTLVKAILYPALQKHFDNYGEKPREFSKLAGHFEHLVGVECVDQNPIGRSSRSNPVTYIKVYDEIRHLFASEKLAKAKGYKSVDFSFNTGNGRCEACNGDGITTVEMQFMADIHMSCEVCKGNRFKRELLEDYTLQI</sequence>
<dbReference type="Pfam" id="PF17760">
    <property type="entry name" value="UvrA_inter"/>
    <property type="match status" value="1"/>
</dbReference>
<keyword evidence="5" id="KW-0547">Nucleotide-binding</keyword>
<dbReference type="Gene3D" id="3.30.190.20">
    <property type="match status" value="1"/>
</dbReference>
<evidence type="ECO:0000256" key="9">
    <source>
        <dbReference type="ARBA" id="ARBA00022833"/>
    </source>
</evidence>
<dbReference type="AlphaFoldDB" id="A0AAV4G6D4"/>
<dbReference type="GO" id="GO:0016887">
    <property type="term" value="F:ATP hydrolysis activity"/>
    <property type="evidence" value="ECO:0007669"/>
    <property type="project" value="InterPro"/>
</dbReference>
<evidence type="ECO:0000256" key="8">
    <source>
        <dbReference type="ARBA" id="ARBA00022771"/>
    </source>
</evidence>
<protein>
    <submittedName>
        <fullName evidence="16">UvrABC system protein A</fullName>
    </submittedName>
</protein>
<dbReference type="Gene3D" id="1.10.8.280">
    <property type="entry name" value="ABC transporter ATPase domain-like"/>
    <property type="match status" value="1"/>
</dbReference>
<evidence type="ECO:0000256" key="12">
    <source>
        <dbReference type="ARBA" id="ARBA00023125"/>
    </source>
</evidence>
<dbReference type="InterPro" id="IPR041552">
    <property type="entry name" value="UvrA_DNA-bd"/>
</dbReference>
<evidence type="ECO:0000259" key="14">
    <source>
        <dbReference type="Pfam" id="PF17755"/>
    </source>
</evidence>
<accession>A0AAV4G6D4</accession>
<name>A0AAV4G6D4_9GAST</name>
<dbReference type="PANTHER" id="PTHR43152:SF3">
    <property type="entry name" value="UVRABC SYSTEM PROTEIN A"/>
    <property type="match status" value="1"/>
</dbReference>
<keyword evidence="6" id="KW-0227">DNA damage</keyword>
<comment type="caution">
    <text evidence="16">The sequence shown here is derived from an EMBL/GenBank/DDBJ whole genome shotgun (WGS) entry which is preliminary data.</text>
</comment>
<dbReference type="InterPro" id="IPR004602">
    <property type="entry name" value="UvrA"/>
</dbReference>
<evidence type="ECO:0000256" key="1">
    <source>
        <dbReference type="ARBA" id="ARBA00004496"/>
    </source>
</evidence>
<dbReference type="Pfam" id="PF17755">
    <property type="entry name" value="UvrA_DNA-bind"/>
    <property type="match status" value="1"/>
</dbReference>
<dbReference type="GO" id="GO:0008270">
    <property type="term" value="F:zinc ion binding"/>
    <property type="evidence" value="ECO:0007669"/>
    <property type="project" value="UniProtKB-KW"/>
</dbReference>
<gene>
    <name evidence="16" type="ORF">ElyMa_002324200</name>
</gene>
<evidence type="ECO:0000256" key="10">
    <source>
        <dbReference type="ARBA" id="ARBA00022840"/>
    </source>
</evidence>
<evidence type="ECO:0000256" key="2">
    <source>
        <dbReference type="ARBA" id="ARBA00022490"/>
    </source>
</evidence>
<dbReference type="Proteomes" id="UP000762676">
    <property type="component" value="Unassembled WGS sequence"/>
</dbReference>
<dbReference type="GO" id="GO:0003677">
    <property type="term" value="F:DNA binding"/>
    <property type="evidence" value="ECO:0007669"/>
    <property type="project" value="UniProtKB-KW"/>
</dbReference>
<feature type="domain" description="UvrA interaction" evidence="15">
    <location>
        <begin position="143"/>
        <end position="246"/>
    </location>
</feature>
<keyword evidence="2" id="KW-0963">Cytoplasm</keyword>
<evidence type="ECO:0000256" key="5">
    <source>
        <dbReference type="ARBA" id="ARBA00022741"/>
    </source>
</evidence>
<dbReference type="GO" id="GO:0009380">
    <property type="term" value="C:excinuclease repair complex"/>
    <property type="evidence" value="ECO:0007669"/>
    <property type="project" value="InterPro"/>
</dbReference>
<evidence type="ECO:0000256" key="13">
    <source>
        <dbReference type="ARBA" id="ARBA00023204"/>
    </source>
</evidence>
<evidence type="ECO:0000313" key="17">
    <source>
        <dbReference type="Proteomes" id="UP000762676"/>
    </source>
</evidence>
<evidence type="ECO:0000259" key="15">
    <source>
        <dbReference type="Pfam" id="PF17760"/>
    </source>
</evidence>
<dbReference type="GO" id="GO:0004518">
    <property type="term" value="F:nuclease activity"/>
    <property type="evidence" value="ECO:0007669"/>
    <property type="project" value="UniProtKB-KW"/>
</dbReference>
<dbReference type="InterPro" id="IPR027417">
    <property type="entry name" value="P-loop_NTPase"/>
</dbReference>
<dbReference type="SUPFAM" id="SSF52540">
    <property type="entry name" value="P-loop containing nucleoside triphosphate hydrolases"/>
    <property type="match status" value="2"/>
</dbReference>
<keyword evidence="4" id="KW-0677">Repeat</keyword>
<reference evidence="16 17" key="1">
    <citation type="journal article" date="2021" name="Elife">
        <title>Chloroplast acquisition without the gene transfer in kleptoplastic sea slugs, Plakobranchus ocellatus.</title>
        <authorList>
            <person name="Maeda T."/>
            <person name="Takahashi S."/>
            <person name="Yoshida T."/>
            <person name="Shimamura S."/>
            <person name="Takaki Y."/>
            <person name="Nagai Y."/>
            <person name="Toyoda A."/>
            <person name="Suzuki Y."/>
            <person name="Arimoto A."/>
            <person name="Ishii H."/>
            <person name="Satoh N."/>
            <person name="Nishiyama T."/>
            <person name="Hasebe M."/>
            <person name="Maruyama T."/>
            <person name="Minagawa J."/>
            <person name="Obokata J."/>
            <person name="Shigenobu S."/>
        </authorList>
    </citation>
    <scope>NUCLEOTIDE SEQUENCE [LARGE SCALE GENOMIC DNA]</scope>
</reference>
<comment type="subcellular location">
    <subcellularLocation>
        <location evidence="1">Cytoplasm</location>
    </subcellularLocation>
</comment>
<keyword evidence="10" id="KW-0067">ATP-binding</keyword>
<evidence type="ECO:0000256" key="11">
    <source>
        <dbReference type="ARBA" id="ARBA00022881"/>
    </source>
</evidence>
<keyword evidence="13" id="KW-0234">DNA repair</keyword>